<reference evidence="2 3" key="1">
    <citation type="submission" date="2018-06" db="EMBL/GenBank/DDBJ databases">
        <title>Comparative genomics reveals the genomic features of Rhizophagus irregularis, R. cerebriforme, R. diaphanum and Gigaspora rosea, and their symbiotic lifestyle signature.</title>
        <authorList>
            <person name="Morin E."/>
            <person name="San Clemente H."/>
            <person name="Chen E.C.H."/>
            <person name="De La Providencia I."/>
            <person name="Hainaut M."/>
            <person name="Kuo A."/>
            <person name="Kohler A."/>
            <person name="Murat C."/>
            <person name="Tang N."/>
            <person name="Roy S."/>
            <person name="Loubradou J."/>
            <person name="Henrissat B."/>
            <person name="Grigoriev I.V."/>
            <person name="Corradi N."/>
            <person name="Roux C."/>
            <person name="Martin F.M."/>
        </authorList>
    </citation>
    <scope>NUCLEOTIDE SEQUENCE [LARGE SCALE GENOMIC DNA]</scope>
    <source>
        <strain evidence="2 3">DAOM 194757</strain>
    </source>
</reference>
<evidence type="ECO:0000256" key="1">
    <source>
        <dbReference type="SAM" id="Phobius"/>
    </source>
</evidence>
<sequence length="61" mass="7134">MLCTIPRELIFIFYTQCEAFTLTSSLFVSLKIFAISANYTLLLPALFTFILILFNKRRFFA</sequence>
<comment type="caution">
    <text evidence="2">The sequence shown here is derived from an EMBL/GenBank/DDBJ whole genome shotgun (WGS) entry which is preliminary data.</text>
</comment>
<feature type="transmembrane region" description="Helical" evidence="1">
    <location>
        <begin position="32"/>
        <end position="54"/>
    </location>
</feature>
<dbReference type="AlphaFoldDB" id="A0A397WDG8"/>
<evidence type="ECO:0000313" key="3">
    <source>
        <dbReference type="Proteomes" id="UP000266673"/>
    </source>
</evidence>
<accession>A0A397WDG8</accession>
<protein>
    <submittedName>
        <fullName evidence="2">Uncharacterized protein</fullName>
    </submittedName>
</protein>
<keyword evidence="1" id="KW-0812">Transmembrane</keyword>
<dbReference type="EMBL" id="QKWP01000013">
    <property type="protein sequence ID" value="RIB30426.1"/>
    <property type="molecule type" value="Genomic_DNA"/>
</dbReference>
<keyword evidence="3" id="KW-1185">Reference proteome</keyword>
<keyword evidence="1" id="KW-0472">Membrane</keyword>
<proteinExistence type="predicted"/>
<organism evidence="2 3">
    <name type="scientific">Gigaspora rosea</name>
    <dbReference type="NCBI Taxonomy" id="44941"/>
    <lineage>
        <taxon>Eukaryota</taxon>
        <taxon>Fungi</taxon>
        <taxon>Fungi incertae sedis</taxon>
        <taxon>Mucoromycota</taxon>
        <taxon>Glomeromycotina</taxon>
        <taxon>Glomeromycetes</taxon>
        <taxon>Diversisporales</taxon>
        <taxon>Gigasporaceae</taxon>
        <taxon>Gigaspora</taxon>
    </lineage>
</organism>
<evidence type="ECO:0000313" key="2">
    <source>
        <dbReference type="EMBL" id="RIB30426.1"/>
    </source>
</evidence>
<name>A0A397WDG8_9GLOM</name>
<dbReference type="Proteomes" id="UP000266673">
    <property type="component" value="Unassembled WGS sequence"/>
</dbReference>
<keyword evidence="1" id="KW-1133">Transmembrane helix</keyword>
<gene>
    <name evidence="2" type="ORF">C2G38_2053850</name>
</gene>